<proteinExistence type="predicted"/>
<accession>A0A8H7BAQ9</accession>
<name>A0A8H7BAQ9_9PLEO</name>
<feature type="region of interest" description="Disordered" evidence="1">
    <location>
        <begin position="78"/>
        <end position="98"/>
    </location>
</feature>
<dbReference type="GeneID" id="62202146"/>
<dbReference type="AlphaFoldDB" id="A0A8H7BAQ9"/>
<protein>
    <submittedName>
        <fullName evidence="2">Uncharacterized protein</fullName>
    </submittedName>
</protein>
<dbReference type="EMBL" id="JAAABM010000004">
    <property type="protein sequence ID" value="KAF7678540.1"/>
    <property type="molecule type" value="Genomic_DNA"/>
</dbReference>
<organism evidence="2 3">
    <name type="scientific">Alternaria burnsii</name>
    <dbReference type="NCBI Taxonomy" id="1187904"/>
    <lineage>
        <taxon>Eukaryota</taxon>
        <taxon>Fungi</taxon>
        <taxon>Dikarya</taxon>
        <taxon>Ascomycota</taxon>
        <taxon>Pezizomycotina</taxon>
        <taxon>Dothideomycetes</taxon>
        <taxon>Pleosporomycetidae</taxon>
        <taxon>Pleosporales</taxon>
        <taxon>Pleosporineae</taxon>
        <taxon>Pleosporaceae</taxon>
        <taxon>Alternaria</taxon>
        <taxon>Alternaria sect. Alternaria</taxon>
    </lineage>
</organism>
<gene>
    <name evidence="2" type="ORF">GT037_003921</name>
</gene>
<evidence type="ECO:0000256" key="1">
    <source>
        <dbReference type="SAM" id="MobiDB-lite"/>
    </source>
</evidence>
<evidence type="ECO:0000313" key="2">
    <source>
        <dbReference type="EMBL" id="KAF7678540.1"/>
    </source>
</evidence>
<reference evidence="2" key="1">
    <citation type="submission" date="2020-01" db="EMBL/GenBank/DDBJ databases">
        <authorList>
            <person name="Feng Z.H.Z."/>
        </authorList>
    </citation>
    <scope>NUCLEOTIDE SEQUENCE</scope>
    <source>
        <strain evidence="2">CBS107.38</strain>
    </source>
</reference>
<reference evidence="2" key="2">
    <citation type="submission" date="2020-08" db="EMBL/GenBank/DDBJ databases">
        <title>Draft Genome Sequence of Cumin Blight Pathogen Alternaria burnsii.</title>
        <authorList>
            <person name="Feng Z."/>
        </authorList>
    </citation>
    <scope>NUCLEOTIDE SEQUENCE</scope>
    <source>
        <strain evidence="2">CBS107.38</strain>
    </source>
</reference>
<dbReference type="RefSeq" id="XP_038788675.1">
    <property type="nucleotide sequence ID" value="XM_038928968.1"/>
</dbReference>
<dbReference type="Proteomes" id="UP000596902">
    <property type="component" value="Unassembled WGS sequence"/>
</dbReference>
<keyword evidence="3" id="KW-1185">Reference proteome</keyword>
<comment type="caution">
    <text evidence="2">The sequence shown here is derived from an EMBL/GenBank/DDBJ whole genome shotgun (WGS) entry which is preliminary data.</text>
</comment>
<sequence>MLGQSPFAPLDTATSTTISLCLCSYQTNETCTLETPSHTGTSFTTRDIPNHRLLDQCATWRPPVQWFSSQEPQRAWSLHPPAVSGVDSPSTSDNVARQFKPQSGGKYLMLLLLEE</sequence>
<evidence type="ECO:0000313" key="3">
    <source>
        <dbReference type="Proteomes" id="UP000596902"/>
    </source>
</evidence>